<sequence>MNTDIFESRNNRRARYVSISLNNDELTRFCPFLSDNDEKVLFTLTCNYLSLGQFELARSSILQLSSLNFRKVFELLYSIIYYGPPPDWQLSVTISTSAHFVLACIREYESFFRNNTKIENYIIKRTEFDLLIGQMIADISDVKISFEIIKKLRNFYSVFLINGLDIKVPELKILPKIVGLPSYLSRLPSFSTNLNKLSENLLIDLENNQKKYLSIKIINEMFECFNTSRMYFIQIAKILIMDHSNTLKFEASLLKDDSILKNTLSSINVSLNWIGLKNCIIDLIFFKENCGIISLNSLGDMISKNISIIKLEDIFENHDLELTNFTYEKDVSSKNNFTKNKKPEDVISIVVMIFCIINLFCKYKLNKEIFLKFLADQIEILKSCEDICNTCIFESRIISNVKSLFSENLLKQLNNFQSIHQYLNNINKVKLVENDTYSDHIGTLVNSNSDQNLMFKIVLEFDNILFNINFGISNSLGIFSLPRYIENKNKVTLNSILTYDFSINCKFDERPFFWCEYLRYLNLSRDKFEELPIIFITNLFDKIYKTKRNVNSFESANKIILCFPHLRGICVYLGMKNDPIFNWELLKNLWLPFRLISKNKESVVESKSLELDLDEISRRHAISMFISEELNSNFCSEFRYSSNKNIRKIFEEITLKKSIINYYFDNFNSSKKYTTINWVSLEAFISNIISLPLTIGSDISLLTKERDCIKSYLLQKEVFETIDGKGSSSFGLNLQNTSIEIGNIQTEYFHNELMYCFFCRIFIYLKKIKINSSIIHTKNKKLFNITQLLYYLFIWSDRLSRNFQIEMLPVIEKTFEKTILMIELILFSFPFNIPNFPLPKNLEIFSWWYRFILSTPSRVFNTGKTIIRSSKSSEYFQNLFKVRWVIRGIYENNPWYSNLFSFESFCVLNYNNLTRNNYSEILLFPSILILKLLSIQNYEKSIELILSSKFHVNVILIVLDGFIFHALFEEEVINNYCNIEKIYGIIKNTKTERLTKLDLLNINKISLFSAIEIFSIYIQTKFIDNENEIGWIFYAFPRLYQAFVLIDLYICFGNKNSSNLFEDIAKARDMIEQYTNNLNIKYKSVVQTTLDRLFIFYQSSSTISLTRYIMEIDTLPHQSSQIKTHLSRIHDRKLITTTLTQSLNYLSGFSLIKPQDESLININQILEQSLFSNCNNSSYLFSVLHYIKSIISELFSNLDKHKAFPILALTPNEIISYSFFERKLKGGSKRLSRIMNADLISVIIKALNCFHCSTSMFRNSEISSQNDMEFLIKQLDPFKGTFAMFSHNILQSKDVQYSYFIWKFAVKNRINYNLEKKQIILISLEYRIWKYDIHKQLQSKIFNVNIDKLSGFFTSKSLEYYNYLLKWLSIIITFFSLNCNDLHLIMNKFDKTIGLINYLFPIYSISRTNTVDKILFQLSREMLRNQNIINLNLNNFKRIIKLNNPYYLYKLITRAQGISDPYFILSIIEVTSKNIKNSYSRIKNSKSHNFKSKFIEENIYVILNVQRLFCISYIKHFKNNTDIWNEWFILIKKWETTKGIILMLKYSIEMKMFSVAKIISQQLLFKVIKDCGNVQYTEKELKHFFSGDNFFEEIGKDNNFNNFSLVSIVNYIITNIRDEQIFQKYNFIKLSKAVVSKWISSFESIIGFLNSNIGIDEKYIILDAYINSQNSSLDTNRINILKTILTSIKLAKDLRMSDIQASNLFSPYLIIRMAIMSRNSRLIEILKRDIDIFLKSGDVLLNLIEESFGIIDDKQTLREKIKKSYIFGQADINSCIKLFPMIENNIKLCLNIEDIPSYNNDIYFSIKLISIIPKKKTMSDLLFSISNKISNQLYRIFRKSISDNSLIRTRFECSNSQLWVAEEGSLKIIPKSLHPFSKFSKAKRNSYYIKNRCLNKYKRGLNINLEKIYNNRNEINIENISKSRILFRNLFVLLTWASDYIGKREFNKSIKSLTHLFEIWQRNPALSFSLKDFVYISDYVILVLVFSDQIKILKDLSENNILETNKKALDKNHEPKNLIICNIVANSITISRMNQHYNGKSDHSNPTTLNASKSRNEMIMDIFCNKWKINRGKVTNIEILKGNTVRIIENLLLLKPDILNLSTLIIILTYHSWGKLQMYISGQMKRTLHFPCASILNFKFFNSIFELYEELFISNVKIRMNEIYTISDLVSNWKDFSVGIENDSDFFENSNDNLSLSYTTFFLERITNSIKKNLFLKYKKAIKMIKCIQVKKLNNIIIYYNKKKTNKKKFFQLDFINHLLIQSVPNHYFLINTFVKLNLWWELMVYILRWSFELGPSKSRSLLMDKRREIQANNEKTFEEIFFDLVIKKAHSKGQLNSLINAMNEAVPLGGPRAAIVVKKCKNAIQKYLECSGALEMLYRSFLSLYISIEIPHALMGAIAIHLSLLNHLNIDSRTGYLESALYHFKNANLVLKKKFKSGVIKKNKHVSPTNCINCERTAEVPFLSQNLNIGKLNDVLIPFIADIPIYKINISPWGGLSLPIIQRIIRLVELQNSIIKLLIKENSSMSILSPNYKDRRNVIVVLFLIREYPLAFKTSNVLEIPLMEILVHATRELIVSYPNSNSLYCFLDSMKLWLSEYDSDALISNAINMWISEKKINLNNIPELEKNSIMELVNRLSNPLSRSEAFNMINPLKKVKLS</sequence>
<dbReference type="VEuPathDB" id="CryptoDB:Chro.60246"/>
<accession>A0A0S4THN9</accession>
<dbReference type="VEuPathDB" id="CryptoDB:CHUDEA6_2100"/>
<dbReference type="PANTHER" id="PTHR35478:SF1">
    <property type="entry name" value="ZINC FINGER FYVE DOMAIN-CONTAINING PROTEIN 26"/>
    <property type="match status" value="1"/>
</dbReference>
<evidence type="ECO:0000313" key="3">
    <source>
        <dbReference type="Proteomes" id="UP001429100"/>
    </source>
</evidence>
<dbReference type="VEuPathDB" id="CryptoDB:GY17_00000214"/>
<dbReference type="Proteomes" id="UP001429100">
    <property type="component" value="Unassembled WGS sequence"/>
</dbReference>
<evidence type="ECO:0000313" key="2">
    <source>
        <dbReference type="EMBL" id="PPS97896.1"/>
    </source>
</evidence>
<dbReference type="EMBL" id="JTAI01000007">
    <property type="protein sequence ID" value="PPS97896.1"/>
    <property type="molecule type" value="Genomic_DNA"/>
</dbReference>
<gene>
    <name evidence="1" type="ORF">CHUDEA6_2100</name>
    <name evidence="2" type="ORF">GY17_00000214</name>
</gene>
<dbReference type="VEuPathDB" id="CryptoDB:ChTU502y2012_406g0750"/>
<reference evidence="1" key="2">
    <citation type="submission" date="2015-08" db="EMBL/GenBank/DDBJ databases">
        <authorList>
            <person name="Babu N.S."/>
            <person name="Beckwith C.J."/>
            <person name="Beseler K.G."/>
            <person name="Brison A."/>
            <person name="Carone J.V."/>
            <person name="Caskin T.P."/>
            <person name="Diamond M."/>
            <person name="Durham M.E."/>
            <person name="Foxe J.M."/>
            <person name="Go M."/>
            <person name="Henderson B.A."/>
            <person name="Jones I.B."/>
            <person name="McGettigan J.A."/>
            <person name="Micheletti S.J."/>
            <person name="Nasrallah M.E."/>
            <person name="Ortiz D."/>
            <person name="Piller C.R."/>
            <person name="Privatt S.R."/>
            <person name="Schneider S.L."/>
            <person name="Sharp S."/>
            <person name="Smith T.C."/>
            <person name="Stanton J.D."/>
            <person name="Ullery H.E."/>
            <person name="Wilson R.J."/>
            <person name="Serrano M.G."/>
            <person name="Buck G."/>
            <person name="Lee V."/>
            <person name="Wang Y."/>
            <person name="Carvalho R."/>
            <person name="Voegtly L."/>
            <person name="Shi R."/>
            <person name="Duckworth R."/>
            <person name="Johnson A."/>
            <person name="Loviza R."/>
            <person name="Walstead R."/>
            <person name="Shah Z."/>
            <person name="Kiflezghi M."/>
            <person name="Wade K."/>
            <person name="Ball S.L."/>
            <person name="Bradley K.W."/>
            <person name="Asai D.J."/>
            <person name="Bowman C.A."/>
            <person name="Russell D.A."/>
            <person name="Pope W.H."/>
            <person name="Jacobs-Sera D."/>
            <person name="Hendrix R.W."/>
            <person name="Hatfull G.F."/>
        </authorList>
    </citation>
    <scope>NUCLEOTIDE SEQUENCE [LARGE SCALE GENOMIC DNA]</scope>
</reference>
<dbReference type="EMBL" id="LN877952">
    <property type="protein sequence ID" value="CUV06635.1"/>
    <property type="molecule type" value="Genomic_DNA"/>
</dbReference>
<evidence type="ECO:0000313" key="1">
    <source>
        <dbReference type="EMBL" id="CUV06635.1"/>
    </source>
</evidence>
<dbReference type="PANTHER" id="PTHR35478">
    <property type="entry name" value="ZINC FINGER FYVE DOMAIN PROTEIN"/>
    <property type="match status" value="1"/>
</dbReference>
<keyword evidence="3" id="KW-1185">Reference proteome</keyword>
<protein>
    <submittedName>
        <fullName evidence="1">Uncharacterized protein</fullName>
    </submittedName>
</protein>
<dbReference type="VEuPathDB" id="CryptoDB:Chro.60245"/>
<proteinExistence type="predicted"/>
<name>A0A0S4THN9_CRYHO</name>
<organism evidence="1">
    <name type="scientific">Cryptosporidium hominis</name>
    <dbReference type="NCBI Taxonomy" id="237895"/>
    <lineage>
        <taxon>Eukaryota</taxon>
        <taxon>Sar</taxon>
        <taxon>Alveolata</taxon>
        <taxon>Apicomplexa</taxon>
        <taxon>Conoidasida</taxon>
        <taxon>Coccidia</taxon>
        <taxon>Eucoccidiorida</taxon>
        <taxon>Eimeriorina</taxon>
        <taxon>Cryptosporidiidae</taxon>
        <taxon>Cryptosporidium</taxon>
    </lineage>
</organism>
<dbReference type="Proteomes" id="UP000199752">
    <property type="component" value="Chromosome 6"/>
</dbReference>
<reference evidence="2 3" key="3">
    <citation type="submission" date="2017-10" db="EMBL/GenBank/DDBJ databases">
        <title>Consistent, comparative and evidence-based genome annotation and re-annotation for the closely-related species, Cryptosporidium parvum, C. hominis and C. tyzzeri.</title>
        <authorList>
            <person name="Baptista R.P."/>
            <person name="Li Y."/>
            <person name="Sateriale A."/>
            <person name="Striepen B."/>
            <person name="Kissinger J.C."/>
        </authorList>
    </citation>
    <scope>NUCLEOTIDE SEQUENCE [LARGE SCALE GENOMIC DNA]</scope>
    <source>
        <strain evidence="2">30976</strain>
    </source>
</reference>
<reference evidence="2 3" key="1">
    <citation type="submission" date="2014-11" db="EMBL/GenBank/DDBJ databases">
        <title>Comparative genomic analysis of Cryptosporidium hominis reveals occurrence of genetic recombination in virulent subtypes.</title>
        <authorList>
            <person name="Guo Y."/>
            <person name="Tang K."/>
            <person name="Frace M."/>
            <person name="Li N."/>
            <person name="Roellig D.M."/>
            <person name="Sammons S."/>
            <person name="Knipe K."/>
            <person name="Rowe L."/>
            <person name="Feng Y."/>
            <person name="Xiao L."/>
        </authorList>
    </citation>
    <scope>NUCLEOTIDE SEQUENCE [LARGE SCALE GENOMIC DNA]</scope>
    <source>
        <strain evidence="2">30976</strain>
    </source>
</reference>